<accession>A0A9D4J4M1</accession>
<evidence type="ECO:0000313" key="1">
    <source>
        <dbReference type="EMBL" id="KAH3795157.1"/>
    </source>
</evidence>
<dbReference type="AlphaFoldDB" id="A0A9D4J4M1"/>
<protein>
    <submittedName>
        <fullName evidence="1">Uncharacterized protein</fullName>
    </submittedName>
</protein>
<dbReference type="Proteomes" id="UP000828390">
    <property type="component" value="Unassembled WGS sequence"/>
</dbReference>
<gene>
    <name evidence="1" type="ORF">DPMN_148704</name>
</gene>
<reference evidence="1" key="1">
    <citation type="journal article" date="2019" name="bioRxiv">
        <title>The Genome of the Zebra Mussel, Dreissena polymorpha: A Resource for Invasive Species Research.</title>
        <authorList>
            <person name="McCartney M.A."/>
            <person name="Auch B."/>
            <person name="Kono T."/>
            <person name="Mallez S."/>
            <person name="Zhang Y."/>
            <person name="Obille A."/>
            <person name="Becker A."/>
            <person name="Abrahante J.E."/>
            <person name="Garbe J."/>
            <person name="Badalamenti J.P."/>
            <person name="Herman A."/>
            <person name="Mangelson H."/>
            <person name="Liachko I."/>
            <person name="Sullivan S."/>
            <person name="Sone E.D."/>
            <person name="Koren S."/>
            <person name="Silverstein K.A.T."/>
            <person name="Beckman K.B."/>
            <person name="Gohl D.M."/>
        </authorList>
    </citation>
    <scope>NUCLEOTIDE SEQUENCE</scope>
    <source>
        <strain evidence="1">Duluth1</strain>
        <tissue evidence="1">Whole animal</tissue>
    </source>
</reference>
<comment type="caution">
    <text evidence="1">The sequence shown here is derived from an EMBL/GenBank/DDBJ whole genome shotgun (WGS) entry which is preliminary data.</text>
</comment>
<evidence type="ECO:0000313" key="2">
    <source>
        <dbReference type="Proteomes" id="UP000828390"/>
    </source>
</evidence>
<reference evidence="1" key="2">
    <citation type="submission" date="2020-11" db="EMBL/GenBank/DDBJ databases">
        <authorList>
            <person name="McCartney M.A."/>
            <person name="Auch B."/>
            <person name="Kono T."/>
            <person name="Mallez S."/>
            <person name="Becker A."/>
            <person name="Gohl D.M."/>
            <person name="Silverstein K.A.T."/>
            <person name="Koren S."/>
            <person name="Bechman K.B."/>
            <person name="Herman A."/>
            <person name="Abrahante J.E."/>
            <person name="Garbe J."/>
        </authorList>
    </citation>
    <scope>NUCLEOTIDE SEQUENCE</scope>
    <source>
        <strain evidence="1">Duluth1</strain>
        <tissue evidence="1">Whole animal</tissue>
    </source>
</reference>
<sequence>MNIGGIRVLAALTQAITVKFDDLALTLLTTDRSPLSAYTFTGLCSMLNPFYRSSRFVPDAQTSYLLR</sequence>
<keyword evidence="2" id="KW-1185">Reference proteome</keyword>
<name>A0A9D4J4M1_DREPO</name>
<organism evidence="1 2">
    <name type="scientific">Dreissena polymorpha</name>
    <name type="common">Zebra mussel</name>
    <name type="synonym">Mytilus polymorpha</name>
    <dbReference type="NCBI Taxonomy" id="45954"/>
    <lineage>
        <taxon>Eukaryota</taxon>
        <taxon>Metazoa</taxon>
        <taxon>Spiralia</taxon>
        <taxon>Lophotrochozoa</taxon>
        <taxon>Mollusca</taxon>
        <taxon>Bivalvia</taxon>
        <taxon>Autobranchia</taxon>
        <taxon>Heteroconchia</taxon>
        <taxon>Euheterodonta</taxon>
        <taxon>Imparidentia</taxon>
        <taxon>Neoheterodontei</taxon>
        <taxon>Myida</taxon>
        <taxon>Dreissenoidea</taxon>
        <taxon>Dreissenidae</taxon>
        <taxon>Dreissena</taxon>
    </lineage>
</organism>
<dbReference type="EMBL" id="JAIWYP010000007">
    <property type="protein sequence ID" value="KAH3795157.1"/>
    <property type="molecule type" value="Genomic_DNA"/>
</dbReference>
<proteinExistence type="predicted"/>